<dbReference type="InterPro" id="IPR003615">
    <property type="entry name" value="HNH_nuc"/>
</dbReference>
<evidence type="ECO:0000313" key="2">
    <source>
        <dbReference type="EMBL" id="AUG88571.1"/>
    </source>
</evidence>
<keyword evidence="2" id="KW-0255">Endonuclease</keyword>
<organism evidence="2 3">
    <name type="scientific">Pseudomonas phage TC6</name>
    <dbReference type="NCBI Taxonomy" id="2060947"/>
    <lineage>
        <taxon>Viruses</taxon>
        <taxon>Duplodnaviria</taxon>
        <taxon>Heunggongvirae</taxon>
        <taxon>Uroviricota</taxon>
        <taxon>Caudoviricetes</taxon>
        <taxon>Zobellviridae</taxon>
        <taxon>Paundecimvirus</taxon>
        <taxon>Paundecimvirus PA11</taxon>
    </lineage>
</organism>
<dbReference type="GO" id="GO:0004519">
    <property type="term" value="F:endonuclease activity"/>
    <property type="evidence" value="ECO:0007669"/>
    <property type="project" value="UniProtKB-KW"/>
</dbReference>
<keyword evidence="2" id="KW-0540">Nuclease</keyword>
<dbReference type="SUPFAM" id="SSF54060">
    <property type="entry name" value="His-Me finger endonucleases"/>
    <property type="match status" value="1"/>
</dbReference>
<keyword evidence="2" id="KW-0378">Hydrolase</keyword>
<proteinExistence type="predicted"/>
<protein>
    <submittedName>
        <fullName evidence="2">Homing endonuclease</fullName>
    </submittedName>
</protein>
<sequence>MKIELQSPYKELYKYGYVRKCKDDRARVDLFNSNKDRTTISYAKYVVSVHLARLLDKSEEVDHIDGDKTNDSLENLQVLSKSDHMKKTCFDRKERKSLVVSCAFCSCEFRKWANQVAGKKNLFCSRSCNAKFTRSKGGFKGRAGVAPSVF</sequence>
<dbReference type="Pfam" id="PF13392">
    <property type="entry name" value="HNH_3"/>
    <property type="match status" value="1"/>
</dbReference>
<dbReference type="EMBL" id="MG676466">
    <property type="protein sequence ID" value="AUG88571.1"/>
    <property type="molecule type" value="Genomic_DNA"/>
</dbReference>
<dbReference type="InterPro" id="IPR044925">
    <property type="entry name" value="His-Me_finger_sf"/>
</dbReference>
<accession>A0A2H5BQF8</accession>
<dbReference type="SMART" id="SM00507">
    <property type="entry name" value="HNHc"/>
    <property type="match status" value="1"/>
</dbReference>
<name>A0A2H5BQF8_9CAUD</name>
<dbReference type="CDD" id="cd00085">
    <property type="entry name" value="HNHc"/>
    <property type="match status" value="1"/>
</dbReference>
<reference evidence="2 3" key="1">
    <citation type="submission" date="2017-12" db="EMBL/GenBank/DDBJ databases">
        <title>Genomic identification of Pseudomonas aeruginosa phage TC6.</title>
        <authorList>
            <person name="Lu S."/>
            <person name="Tang C."/>
            <person name="Deng C."/>
            <person name="Zhang Y."/>
            <person name="Xiao C."/>
        </authorList>
    </citation>
    <scope>NUCLEOTIDE SEQUENCE [LARGE SCALE GENOMIC DNA]</scope>
</reference>
<dbReference type="Gene3D" id="3.90.75.20">
    <property type="match status" value="1"/>
</dbReference>
<evidence type="ECO:0000313" key="3">
    <source>
        <dbReference type="Proteomes" id="UP000241282"/>
    </source>
</evidence>
<evidence type="ECO:0000259" key="1">
    <source>
        <dbReference type="SMART" id="SM00507"/>
    </source>
</evidence>
<dbReference type="Proteomes" id="UP000241282">
    <property type="component" value="Segment"/>
</dbReference>
<gene>
    <name evidence="2" type="primary">TC6_060</name>
</gene>
<feature type="domain" description="HNH nuclease" evidence="1">
    <location>
        <begin position="34"/>
        <end position="85"/>
    </location>
</feature>